<keyword evidence="2" id="KW-1185">Reference proteome</keyword>
<dbReference type="Proteomes" id="UP001431192">
    <property type="component" value="Unassembled WGS sequence"/>
</dbReference>
<organism evidence="1 2">
    <name type="scientific">Shewanella phaeophyticola</name>
    <dbReference type="NCBI Taxonomy" id="2978345"/>
    <lineage>
        <taxon>Bacteria</taxon>
        <taxon>Pseudomonadati</taxon>
        <taxon>Pseudomonadota</taxon>
        <taxon>Gammaproteobacteria</taxon>
        <taxon>Alteromonadales</taxon>
        <taxon>Shewanellaceae</taxon>
        <taxon>Shewanella</taxon>
    </lineage>
</organism>
<protein>
    <recommendedName>
        <fullName evidence="3">Type I restriction enzyme R protein N-terminal domain-containing protein</fullName>
    </recommendedName>
</protein>
<proteinExistence type="predicted"/>
<comment type="caution">
    <text evidence="1">The sequence shown here is derived from an EMBL/GenBank/DDBJ whole genome shotgun (WGS) entry which is preliminary data.</text>
</comment>
<dbReference type="EMBL" id="JAODOQ010000001">
    <property type="protein sequence ID" value="MCT8985942.1"/>
    <property type="molecule type" value="Genomic_DNA"/>
</dbReference>
<evidence type="ECO:0008006" key="3">
    <source>
        <dbReference type="Google" id="ProtNLM"/>
    </source>
</evidence>
<evidence type="ECO:0000313" key="2">
    <source>
        <dbReference type="Proteomes" id="UP001431192"/>
    </source>
</evidence>
<reference evidence="1" key="1">
    <citation type="submission" date="2022-09" db="EMBL/GenBank/DDBJ databases">
        <title>Shewanella sp. KJ10-1 sp.nov, isolated from marine algae.</title>
        <authorList>
            <person name="Butt M."/>
            <person name="Lee J.K."/>
            <person name="Kim J.M."/>
            <person name="Choi D.G."/>
        </authorList>
    </citation>
    <scope>NUCLEOTIDE SEQUENCE</scope>
    <source>
        <strain evidence="1">KJ10-1</strain>
    </source>
</reference>
<accession>A0ABT2P0F9</accession>
<dbReference type="RefSeq" id="WP_261732413.1">
    <property type="nucleotide sequence ID" value="NZ_JAODOQ010000001.1"/>
</dbReference>
<gene>
    <name evidence="1" type="ORF">N4T56_04795</name>
</gene>
<evidence type="ECO:0000313" key="1">
    <source>
        <dbReference type="EMBL" id="MCT8985942.1"/>
    </source>
</evidence>
<name>A0ABT2P0F9_9GAMM</name>
<sequence>MNKPQKSERWAMYRLIAPVVDFANSTLGFEAYFELNQTSSHGTSQSVDIALLHGLEPRVMIEAKRIDRRIAAEQISKYLQPNVRGLVTYGINWVLCLNGVSKTISLCGSEEITVSVDSLNEIIAFIRGEEIIKSGWTTEQKYVDPVVKPGKLHKEANARRVSNQISVAEDVNSLRRAVVDLSFTSALDKVFLQALSEQFEKQCGIPKHLRCEVRASRIVF</sequence>